<dbReference type="EMBL" id="HG994369">
    <property type="protein sequence ID" value="CAF1930617.1"/>
    <property type="molecule type" value="Genomic_DNA"/>
</dbReference>
<dbReference type="Proteomes" id="UP001295469">
    <property type="component" value="Chromosome C05"/>
</dbReference>
<organism evidence="2">
    <name type="scientific">Brassica napus</name>
    <name type="common">Rape</name>
    <dbReference type="NCBI Taxonomy" id="3708"/>
    <lineage>
        <taxon>Eukaryota</taxon>
        <taxon>Viridiplantae</taxon>
        <taxon>Streptophyta</taxon>
        <taxon>Embryophyta</taxon>
        <taxon>Tracheophyta</taxon>
        <taxon>Spermatophyta</taxon>
        <taxon>Magnoliopsida</taxon>
        <taxon>eudicotyledons</taxon>
        <taxon>Gunneridae</taxon>
        <taxon>Pentapetalae</taxon>
        <taxon>rosids</taxon>
        <taxon>malvids</taxon>
        <taxon>Brassicales</taxon>
        <taxon>Brassicaceae</taxon>
        <taxon>Brassiceae</taxon>
        <taxon>Brassica</taxon>
    </lineage>
</organism>
<dbReference type="AlphaFoldDB" id="A0A816LFB1"/>
<feature type="region of interest" description="Disordered" evidence="1">
    <location>
        <begin position="1"/>
        <end position="27"/>
    </location>
</feature>
<sequence length="75" mass="8650">MSHHRRDSGGDVVHVIPTNNPPPENWFPNVGDSAVWATEDDYNRVWAKPGIRTHQKWKGPEKISLIYGDWIDDIE</sequence>
<evidence type="ECO:0000313" key="2">
    <source>
        <dbReference type="EMBL" id="CAF1930617.1"/>
    </source>
</evidence>
<gene>
    <name evidence="2" type="ORF">DARMORV10_C05P38780.1</name>
</gene>
<name>A0A816LFB1_BRANA</name>
<reference evidence="2" key="1">
    <citation type="submission" date="2021-01" db="EMBL/GenBank/DDBJ databases">
        <authorList>
            <consortium name="Genoscope - CEA"/>
            <person name="William W."/>
        </authorList>
    </citation>
    <scope>NUCLEOTIDE SEQUENCE</scope>
</reference>
<protein>
    <submittedName>
        <fullName evidence="2">(rape) hypothetical protein</fullName>
    </submittedName>
</protein>
<accession>A0A816LFB1</accession>
<evidence type="ECO:0000256" key="1">
    <source>
        <dbReference type="SAM" id="MobiDB-lite"/>
    </source>
</evidence>
<proteinExistence type="predicted"/>